<sequence>MSNEKKKNDNLVKRTSQEATDFFGHTVDTTGKIGKSISGEGGLVGKAFDSSGRILKGTAGTANNIIGKSSDLPGKYYRKATNREGNKRNKKQNDEEK</sequence>
<feature type="region of interest" description="Disordered" evidence="1">
    <location>
        <begin position="1"/>
        <end position="20"/>
    </location>
</feature>
<name>A0A221M842_9BACI</name>
<dbReference type="RefSeq" id="WP_089530383.1">
    <property type="nucleotide sequence ID" value="NZ_CP022437.1"/>
</dbReference>
<evidence type="ECO:0000256" key="1">
    <source>
        <dbReference type="SAM" id="MobiDB-lite"/>
    </source>
</evidence>
<gene>
    <name evidence="2" type="ORF">CFK40_01745</name>
</gene>
<feature type="compositionally biased region" description="Basic and acidic residues" evidence="1">
    <location>
        <begin position="81"/>
        <end position="97"/>
    </location>
</feature>
<dbReference type="EMBL" id="CP022437">
    <property type="protein sequence ID" value="ASN03813.1"/>
    <property type="molecule type" value="Genomic_DNA"/>
</dbReference>
<reference evidence="2 3" key="1">
    <citation type="journal article" date="2003" name="Int. J. Syst. Evol. Microbiol.">
        <title>Virgibacillus carmonensis sp. nov., Virgibacillus necropolis sp. nov. and Virgibacillus picturae sp. nov., three novel species isolated from deteriorated mural paintings, transfer of the species of the genus salibacillus to Virgibacillus, as Virgibacillus marismortui comb. nov. and Virgibacillus salexigens comb. nov., and emended description of the genus Virgibacillus.</title>
        <authorList>
            <person name="Heyrman J."/>
            <person name="Logan N.A."/>
            <person name="Busse H.J."/>
            <person name="Balcaen A."/>
            <person name="Lebbe L."/>
            <person name="Rodriguez-Diaz M."/>
            <person name="Swings J."/>
            <person name="De Vos P."/>
        </authorList>
    </citation>
    <scope>NUCLEOTIDE SEQUENCE [LARGE SCALE GENOMIC DNA]</scope>
    <source>
        <strain evidence="2 3">LMG 19488</strain>
    </source>
</reference>
<evidence type="ECO:0000313" key="2">
    <source>
        <dbReference type="EMBL" id="ASN03813.1"/>
    </source>
</evidence>
<dbReference type="Proteomes" id="UP000204391">
    <property type="component" value="Chromosome"/>
</dbReference>
<proteinExistence type="predicted"/>
<dbReference type="OrthoDB" id="2968385at2"/>
<evidence type="ECO:0000313" key="3">
    <source>
        <dbReference type="Proteomes" id="UP000204391"/>
    </source>
</evidence>
<feature type="compositionally biased region" description="Basic and acidic residues" evidence="1">
    <location>
        <begin position="1"/>
        <end position="16"/>
    </location>
</feature>
<dbReference type="KEGG" id="vne:CFK40_01745"/>
<accession>A0A221M842</accession>
<organism evidence="2 3">
    <name type="scientific">Virgibacillus necropolis</name>
    <dbReference type="NCBI Taxonomy" id="163877"/>
    <lineage>
        <taxon>Bacteria</taxon>
        <taxon>Bacillati</taxon>
        <taxon>Bacillota</taxon>
        <taxon>Bacilli</taxon>
        <taxon>Bacillales</taxon>
        <taxon>Bacillaceae</taxon>
        <taxon>Virgibacillus</taxon>
    </lineage>
</organism>
<keyword evidence="3" id="KW-1185">Reference proteome</keyword>
<dbReference type="AlphaFoldDB" id="A0A221M842"/>
<protein>
    <submittedName>
        <fullName evidence="2">Uncharacterized protein</fullName>
    </submittedName>
</protein>
<feature type="region of interest" description="Disordered" evidence="1">
    <location>
        <begin position="59"/>
        <end position="97"/>
    </location>
</feature>